<evidence type="ECO:0000256" key="2">
    <source>
        <dbReference type="ARBA" id="ARBA00004496"/>
    </source>
</evidence>
<dbReference type="InterPro" id="IPR011060">
    <property type="entry name" value="RibuloseP-bd_barrel"/>
</dbReference>
<evidence type="ECO:0000256" key="7">
    <source>
        <dbReference type="ARBA" id="ARBA00022605"/>
    </source>
</evidence>
<keyword evidence="6" id="KW-0963">Cytoplasm</keyword>
<keyword evidence="7" id="KW-0028">Amino-acid biosynthesis</keyword>
<dbReference type="InterPro" id="IPR044524">
    <property type="entry name" value="Isoase_HisA-like"/>
</dbReference>
<dbReference type="InterPro" id="IPR006063">
    <property type="entry name" value="HisA_bact_arch"/>
</dbReference>
<dbReference type="Gene3D" id="3.20.20.70">
    <property type="entry name" value="Aldolase class I"/>
    <property type="match status" value="1"/>
</dbReference>
<name>A0A0W8F4X6_9ZZZZ</name>
<comment type="catalytic activity">
    <reaction evidence="1">
        <text>1-(5-phospho-beta-D-ribosyl)-5-[(5-phospho-beta-D-ribosylamino)methylideneamino]imidazole-4-carboxamide = 5-[(5-phospho-1-deoxy-D-ribulos-1-ylimino)methylamino]-1-(5-phospho-beta-D-ribosyl)imidazole-4-carboxamide</text>
        <dbReference type="Rhea" id="RHEA:15469"/>
        <dbReference type="ChEBI" id="CHEBI:58435"/>
        <dbReference type="ChEBI" id="CHEBI:58525"/>
        <dbReference type="EC" id="5.3.1.16"/>
    </reaction>
</comment>
<dbReference type="GO" id="GO:0000162">
    <property type="term" value="P:L-tryptophan biosynthetic process"/>
    <property type="evidence" value="ECO:0007669"/>
    <property type="project" value="TreeGrafter"/>
</dbReference>
<evidence type="ECO:0000256" key="4">
    <source>
        <dbReference type="ARBA" id="ARBA00009667"/>
    </source>
</evidence>
<keyword evidence="8" id="KW-0368">Histidine biosynthesis</keyword>
<dbReference type="EMBL" id="LNQE01001519">
    <property type="protein sequence ID" value="KUG15959.1"/>
    <property type="molecule type" value="Genomic_DNA"/>
</dbReference>
<evidence type="ECO:0000256" key="9">
    <source>
        <dbReference type="ARBA" id="ARBA00023235"/>
    </source>
</evidence>
<dbReference type="InterPro" id="IPR013785">
    <property type="entry name" value="Aldolase_TIM"/>
</dbReference>
<dbReference type="NCBIfam" id="NF010112">
    <property type="entry name" value="PRK13585.1"/>
    <property type="match status" value="1"/>
</dbReference>
<dbReference type="PANTHER" id="PTHR43090:SF7">
    <property type="entry name" value="1-(5-PHOSPHORIBOSYL)-5-[(5-PHOSPHORIBOSYLAMINO)METHYLIDENEAMINO] IMIDAZOLE-4-CARBOXAMIDE ISOMERASE"/>
    <property type="match status" value="1"/>
</dbReference>
<dbReference type="InterPro" id="IPR006062">
    <property type="entry name" value="His_biosynth"/>
</dbReference>
<dbReference type="GO" id="GO:0000105">
    <property type="term" value="P:L-histidine biosynthetic process"/>
    <property type="evidence" value="ECO:0007669"/>
    <property type="project" value="UniProtKB-UniPathway"/>
</dbReference>
<comment type="subcellular location">
    <subcellularLocation>
        <location evidence="2">Cytoplasm</location>
    </subcellularLocation>
</comment>
<dbReference type="FunFam" id="3.20.20.70:FF:000009">
    <property type="entry name" value="1-(5-phosphoribosyl)-5-[(5-phosphoribosylamino)methylideneamino] imidazole-4-carboxamide isomerase"/>
    <property type="match status" value="1"/>
</dbReference>
<proteinExistence type="inferred from homology"/>
<dbReference type="HAMAP" id="MF_01014">
    <property type="entry name" value="HisA"/>
    <property type="match status" value="1"/>
</dbReference>
<keyword evidence="9 10" id="KW-0413">Isomerase</keyword>
<dbReference type="InterPro" id="IPR023016">
    <property type="entry name" value="HisA/PriA"/>
</dbReference>
<reference evidence="10" key="1">
    <citation type="journal article" date="2015" name="Proc. Natl. Acad. Sci. U.S.A.">
        <title>Networks of energetic and metabolic interactions define dynamics in microbial communities.</title>
        <authorList>
            <person name="Embree M."/>
            <person name="Liu J.K."/>
            <person name="Al-Bassam M.M."/>
            <person name="Zengler K."/>
        </authorList>
    </citation>
    <scope>NUCLEOTIDE SEQUENCE</scope>
</reference>
<dbReference type="GO" id="GO:0005737">
    <property type="term" value="C:cytoplasm"/>
    <property type="evidence" value="ECO:0007669"/>
    <property type="project" value="UniProtKB-SubCell"/>
</dbReference>
<gene>
    <name evidence="10" type="ORF">ASZ90_014379</name>
</gene>
<comment type="similarity">
    <text evidence="4">Belongs to the HisA/HisF family.</text>
</comment>
<comment type="pathway">
    <text evidence="3">Amino-acid biosynthesis; L-histidine biosynthesis; L-histidine from 5-phospho-alpha-D-ribose 1-diphosphate: step 4/9.</text>
</comment>
<comment type="caution">
    <text evidence="10">The sequence shown here is derived from an EMBL/GenBank/DDBJ whole genome shotgun (WGS) entry which is preliminary data.</text>
</comment>
<dbReference type="NCBIfam" id="TIGR00007">
    <property type="entry name" value="1-(5-phosphoribosyl)-5-[(5-phosphoribosylamino)methylideneamino]imidazole-4-carboxamide isomerase"/>
    <property type="match status" value="1"/>
</dbReference>
<sequence length="244" mass="25944">MAIMSFSFFPAVDLRGGKCVQLVGGVPGTEVVALDNPLAQAERWIDEGADHLHIIDLDGAIQGKRANASILAQIVKELDVYIQVGGGIRSEEEARDVLRLGVDRVILGTAALKDPDMIAQLAEEHGRERIMVALDVKRGDVTTEGWQKTLGKRAMELGRLFEDKGAGSILFTNIDVEGRERGIDIQPTRELVAALRIPVVAAGGVTSIDDVLALRDAGAAGAVAGTAIYTGKLSVSATLQALRR</sequence>
<dbReference type="SUPFAM" id="SSF51366">
    <property type="entry name" value="Ribulose-phoshate binding barrel"/>
    <property type="match status" value="1"/>
</dbReference>
<evidence type="ECO:0000256" key="1">
    <source>
        <dbReference type="ARBA" id="ARBA00000901"/>
    </source>
</evidence>
<evidence type="ECO:0000256" key="3">
    <source>
        <dbReference type="ARBA" id="ARBA00005133"/>
    </source>
</evidence>
<dbReference type="PANTHER" id="PTHR43090">
    <property type="entry name" value="1-(5-PHOSPHORIBOSYL)-5-[(5-PHOSPHORIBOSYLAMINO)METHYLIDENEAMINO] IMIDAZOLE-4-CARBOXAMIDE ISOMERASE"/>
    <property type="match status" value="1"/>
</dbReference>
<dbReference type="Pfam" id="PF00977">
    <property type="entry name" value="His_biosynth"/>
    <property type="match status" value="1"/>
</dbReference>
<evidence type="ECO:0000256" key="6">
    <source>
        <dbReference type="ARBA" id="ARBA00022490"/>
    </source>
</evidence>
<accession>A0A0W8F4X6</accession>
<protein>
    <recommendedName>
        <fullName evidence="5">1-(5-phosphoribosyl)-5-[(5-phosphoribosylamino)methylideneamino]imidazole-4-carboxamideisomerase</fullName>
        <ecNumber evidence="5">5.3.1.16</ecNumber>
    </recommendedName>
</protein>
<dbReference type="EC" id="5.3.1.16" evidence="5"/>
<evidence type="ECO:0000313" key="10">
    <source>
        <dbReference type="EMBL" id="KUG15959.1"/>
    </source>
</evidence>
<dbReference type="UniPathway" id="UPA00031">
    <property type="reaction ID" value="UER00009"/>
</dbReference>
<dbReference type="AlphaFoldDB" id="A0A0W8F4X6"/>
<dbReference type="GO" id="GO:0003949">
    <property type="term" value="F:1-(5-phosphoribosyl)-5-[(5-phosphoribosylamino)methylideneamino]imidazole-4-carboxamide isomerase activity"/>
    <property type="evidence" value="ECO:0007669"/>
    <property type="project" value="UniProtKB-EC"/>
</dbReference>
<organism evidence="10">
    <name type="scientific">hydrocarbon metagenome</name>
    <dbReference type="NCBI Taxonomy" id="938273"/>
    <lineage>
        <taxon>unclassified sequences</taxon>
        <taxon>metagenomes</taxon>
        <taxon>ecological metagenomes</taxon>
    </lineage>
</organism>
<evidence type="ECO:0000256" key="5">
    <source>
        <dbReference type="ARBA" id="ARBA00012550"/>
    </source>
</evidence>
<dbReference type="CDD" id="cd04732">
    <property type="entry name" value="HisA"/>
    <property type="match status" value="1"/>
</dbReference>
<evidence type="ECO:0000256" key="8">
    <source>
        <dbReference type="ARBA" id="ARBA00023102"/>
    </source>
</evidence>